<dbReference type="GO" id="GO:0042773">
    <property type="term" value="P:ATP synthesis coupled electron transport"/>
    <property type="evidence" value="ECO:0007669"/>
    <property type="project" value="InterPro"/>
</dbReference>
<gene>
    <name evidence="9" type="ORF">SAMN05444123_102352</name>
</gene>
<keyword evidence="10" id="KW-1185">Reference proteome</keyword>
<feature type="domain" description="NADH:quinone oxidoreductase/Mrp antiporter transmembrane" evidence="8">
    <location>
        <begin position="125"/>
        <end position="410"/>
    </location>
</feature>
<comment type="subcellular location">
    <subcellularLocation>
        <location evidence="1">Endomembrane system</location>
        <topology evidence="1">Multi-pass membrane protein</topology>
    </subcellularLocation>
    <subcellularLocation>
        <location evidence="6">Membrane</location>
        <topology evidence="6">Multi-pass membrane protein</topology>
    </subcellularLocation>
</comment>
<name>A0A1H8P039_9BRAD</name>
<feature type="transmembrane region" description="Helical" evidence="7">
    <location>
        <begin position="6"/>
        <end position="22"/>
    </location>
</feature>
<feature type="transmembrane region" description="Helical" evidence="7">
    <location>
        <begin position="231"/>
        <end position="256"/>
    </location>
</feature>
<keyword evidence="5 7" id="KW-0472">Membrane</keyword>
<sequence length="481" mass="51045">MALIALILLPAIGGLVAFFIAGRGERERWVTIATFALMLVLLAAIVAGADDGRWYAKVSYPWVPSFGISLDFAMDGLSAALIAIAAGLGIISVMASWSEIRTQSGLFHASLCWTVAATIGVFLSFDLLIFAFFWEAMLVPAFTLIAVWGHGDREGAALKFLIFNAVAGFGLLAASFALASMADHMTFNAFELAEMKLSTSVQVWMLLGFSLAFLVKLSVPPFHAWLPEAHTLAPTAGSILLAGVLLKTGAYGLFRFAPMLFPQGLEAVAPYGIALGAAGALYGGFVACGQNDAKRLVAYTSIAHMSIVLMGISAGVQYALAGAAVEMIAHSFSASALFLLIGALYERTHTRDLRQLGGLQQLAPRFAAAFALFCSALLALPGTANFVGEALIVVGIFQVNWVFALLALSTLVVSVIYATRLLKGLVFGVPRTNAPLADLNWREYWPVLVMSLATLIIGLYPQGLLALLEPAIKAALVLPRP</sequence>
<dbReference type="PANTHER" id="PTHR43507:SF1">
    <property type="entry name" value="NADH-UBIQUINONE OXIDOREDUCTASE CHAIN 4"/>
    <property type="match status" value="1"/>
</dbReference>
<dbReference type="InterPro" id="IPR003918">
    <property type="entry name" value="NADH_UbQ_OxRdtase"/>
</dbReference>
<feature type="transmembrane region" description="Helical" evidence="7">
    <location>
        <begin position="399"/>
        <end position="422"/>
    </location>
</feature>
<dbReference type="Pfam" id="PF00361">
    <property type="entry name" value="Proton_antipo_M"/>
    <property type="match status" value="1"/>
</dbReference>
<feature type="transmembrane region" description="Helical" evidence="7">
    <location>
        <begin position="366"/>
        <end position="387"/>
    </location>
</feature>
<evidence type="ECO:0000256" key="5">
    <source>
        <dbReference type="ARBA" id="ARBA00023136"/>
    </source>
</evidence>
<dbReference type="GO" id="GO:0008137">
    <property type="term" value="F:NADH dehydrogenase (ubiquinone) activity"/>
    <property type="evidence" value="ECO:0007669"/>
    <property type="project" value="InterPro"/>
</dbReference>
<dbReference type="OrthoDB" id="9768329at2"/>
<evidence type="ECO:0000313" key="10">
    <source>
        <dbReference type="Proteomes" id="UP000199615"/>
    </source>
</evidence>
<dbReference type="PRINTS" id="PR01437">
    <property type="entry name" value="NUOXDRDTASE4"/>
</dbReference>
<evidence type="ECO:0000256" key="4">
    <source>
        <dbReference type="ARBA" id="ARBA00022989"/>
    </source>
</evidence>
<feature type="transmembrane region" description="Helical" evidence="7">
    <location>
        <begin position="69"/>
        <end position="93"/>
    </location>
</feature>
<dbReference type="GO" id="GO:0015990">
    <property type="term" value="P:electron transport coupled proton transport"/>
    <property type="evidence" value="ECO:0007669"/>
    <property type="project" value="TreeGrafter"/>
</dbReference>
<evidence type="ECO:0000256" key="2">
    <source>
        <dbReference type="ARBA" id="ARBA00009025"/>
    </source>
</evidence>
<dbReference type="AlphaFoldDB" id="A0A1H8P039"/>
<feature type="transmembrane region" description="Helical" evidence="7">
    <location>
        <begin position="105"/>
        <end position="123"/>
    </location>
</feature>
<feature type="transmembrane region" description="Helical" evidence="7">
    <location>
        <begin position="296"/>
        <end position="321"/>
    </location>
</feature>
<dbReference type="GO" id="GO:0048039">
    <property type="term" value="F:ubiquinone binding"/>
    <property type="evidence" value="ECO:0007669"/>
    <property type="project" value="TreeGrafter"/>
</dbReference>
<dbReference type="GO" id="GO:0016020">
    <property type="term" value="C:membrane"/>
    <property type="evidence" value="ECO:0007669"/>
    <property type="project" value="UniProtKB-SubCell"/>
</dbReference>
<dbReference type="GO" id="GO:0012505">
    <property type="term" value="C:endomembrane system"/>
    <property type="evidence" value="ECO:0007669"/>
    <property type="project" value="UniProtKB-SubCell"/>
</dbReference>
<dbReference type="InterPro" id="IPR010227">
    <property type="entry name" value="NADH_Q_OxRdtase_chainM/4"/>
</dbReference>
<evidence type="ECO:0000313" key="9">
    <source>
        <dbReference type="EMBL" id="SEO35276.1"/>
    </source>
</evidence>
<evidence type="ECO:0000259" key="8">
    <source>
        <dbReference type="Pfam" id="PF00361"/>
    </source>
</evidence>
<evidence type="ECO:0000256" key="1">
    <source>
        <dbReference type="ARBA" id="ARBA00004127"/>
    </source>
</evidence>
<feature type="transmembrane region" description="Helical" evidence="7">
    <location>
        <begin position="268"/>
        <end position="289"/>
    </location>
</feature>
<accession>A0A1H8P039</accession>
<evidence type="ECO:0000256" key="6">
    <source>
        <dbReference type="RuleBase" id="RU000320"/>
    </source>
</evidence>
<feature type="transmembrane region" description="Helical" evidence="7">
    <location>
        <begin position="129"/>
        <end position="148"/>
    </location>
</feature>
<dbReference type="GO" id="GO:0003954">
    <property type="term" value="F:NADH dehydrogenase activity"/>
    <property type="evidence" value="ECO:0007669"/>
    <property type="project" value="TreeGrafter"/>
</dbReference>
<feature type="transmembrane region" description="Helical" evidence="7">
    <location>
        <begin position="327"/>
        <end position="345"/>
    </location>
</feature>
<feature type="transmembrane region" description="Helical" evidence="7">
    <location>
        <begin position="160"/>
        <end position="181"/>
    </location>
</feature>
<feature type="transmembrane region" description="Helical" evidence="7">
    <location>
        <begin position="201"/>
        <end position="219"/>
    </location>
</feature>
<keyword evidence="4 7" id="KW-1133">Transmembrane helix</keyword>
<evidence type="ECO:0000256" key="3">
    <source>
        <dbReference type="ARBA" id="ARBA00022692"/>
    </source>
</evidence>
<dbReference type="InterPro" id="IPR001750">
    <property type="entry name" value="ND/Mrp_TM"/>
</dbReference>
<feature type="transmembrane region" description="Helical" evidence="7">
    <location>
        <begin position="29"/>
        <end position="49"/>
    </location>
</feature>
<dbReference type="PANTHER" id="PTHR43507">
    <property type="entry name" value="NADH-UBIQUINONE OXIDOREDUCTASE CHAIN 4"/>
    <property type="match status" value="1"/>
</dbReference>
<organism evidence="9 10">
    <name type="scientific">Rhodopseudomonas pseudopalustris</name>
    <dbReference type="NCBI Taxonomy" id="1513892"/>
    <lineage>
        <taxon>Bacteria</taxon>
        <taxon>Pseudomonadati</taxon>
        <taxon>Pseudomonadota</taxon>
        <taxon>Alphaproteobacteria</taxon>
        <taxon>Hyphomicrobiales</taxon>
        <taxon>Nitrobacteraceae</taxon>
        <taxon>Rhodopseudomonas</taxon>
    </lineage>
</organism>
<feature type="transmembrane region" description="Helical" evidence="7">
    <location>
        <begin position="443"/>
        <end position="460"/>
    </location>
</feature>
<comment type="similarity">
    <text evidence="2">Belongs to the complex I subunit 4 family.</text>
</comment>
<dbReference type="EMBL" id="FODT01000002">
    <property type="protein sequence ID" value="SEO35276.1"/>
    <property type="molecule type" value="Genomic_DNA"/>
</dbReference>
<keyword evidence="3 6" id="KW-0812">Transmembrane</keyword>
<protein>
    <submittedName>
        <fullName evidence="9">NADH dehydrogenase subunit M</fullName>
    </submittedName>
</protein>
<dbReference type="NCBIfam" id="TIGR01972">
    <property type="entry name" value="NDH_I_M"/>
    <property type="match status" value="1"/>
</dbReference>
<reference evidence="10" key="1">
    <citation type="submission" date="2016-10" db="EMBL/GenBank/DDBJ databases">
        <authorList>
            <person name="Varghese N."/>
            <person name="Submissions S."/>
        </authorList>
    </citation>
    <scope>NUCLEOTIDE SEQUENCE [LARGE SCALE GENOMIC DNA]</scope>
    <source>
        <strain evidence="10">DSM 123</strain>
    </source>
</reference>
<dbReference type="RefSeq" id="WP_092682186.1">
    <property type="nucleotide sequence ID" value="NZ_FODT01000002.1"/>
</dbReference>
<proteinExistence type="inferred from homology"/>
<dbReference type="Proteomes" id="UP000199615">
    <property type="component" value="Unassembled WGS sequence"/>
</dbReference>
<evidence type="ECO:0000256" key="7">
    <source>
        <dbReference type="SAM" id="Phobius"/>
    </source>
</evidence>